<protein>
    <submittedName>
        <fullName evidence="1">Uncharacterized protein</fullName>
    </submittedName>
</protein>
<accession>A0A0E9WIA5</accession>
<sequence length="89" mass="10238">MIPLKFIRNNCDIITEFQTILTFLCILQKHFHTLGKFRGGKKNYLKKTVNILCQSSQIKCTVPQIMHAHSKGRTNDVITMDNPRKGPSH</sequence>
<proteinExistence type="predicted"/>
<name>A0A0E9WIA5_ANGAN</name>
<evidence type="ECO:0000313" key="1">
    <source>
        <dbReference type="EMBL" id="JAH89280.1"/>
    </source>
</evidence>
<organism evidence="1">
    <name type="scientific">Anguilla anguilla</name>
    <name type="common">European freshwater eel</name>
    <name type="synonym">Muraena anguilla</name>
    <dbReference type="NCBI Taxonomy" id="7936"/>
    <lineage>
        <taxon>Eukaryota</taxon>
        <taxon>Metazoa</taxon>
        <taxon>Chordata</taxon>
        <taxon>Craniata</taxon>
        <taxon>Vertebrata</taxon>
        <taxon>Euteleostomi</taxon>
        <taxon>Actinopterygii</taxon>
        <taxon>Neopterygii</taxon>
        <taxon>Teleostei</taxon>
        <taxon>Anguilliformes</taxon>
        <taxon>Anguillidae</taxon>
        <taxon>Anguilla</taxon>
    </lineage>
</organism>
<dbReference type="EMBL" id="GBXM01019297">
    <property type="protein sequence ID" value="JAH89280.1"/>
    <property type="molecule type" value="Transcribed_RNA"/>
</dbReference>
<reference evidence="1" key="1">
    <citation type="submission" date="2014-11" db="EMBL/GenBank/DDBJ databases">
        <authorList>
            <person name="Amaro Gonzalez C."/>
        </authorList>
    </citation>
    <scope>NUCLEOTIDE SEQUENCE</scope>
</reference>
<dbReference type="AlphaFoldDB" id="A0A0E9WIA5"/>
<reference evidence="1" key="2">
    <citation type="journal article" date="2015" name="Fish Shellfish Immunol.">
        <title>Early steps in the European eel (Anguilla anguilla)-Vibrio vulnificus interaction in the gills: Role of the RtxA13 toxin.</title>
        <authorList>
            <person name="Callol A."/>
            <person name="Pajuelo D."/>
            <person name="Ebbesson L."/>
            <person name="Teles M."/>
            <person name="MacKenzie S."/>
            <person name="Amaro C."/>
        </authorList>
    </citation>
    <scope>NUCLEOTIDE SEQUENCE</scope>
</reference>